<dbReference type="Proteomes" id="UP001597511">
    <property type="component" value="Unassembled WGS sequence"/>
</dbReference>
<evidence type="ECO:0000313" key="2">
    <source>
        <dbReference type="EMBL" id="MFD2919498.1"/>
    </source>
</evidence>
<feature type="signal peptide" evidence="1">
    <location>
        <begin position="1"/>
        <end position="24"/>
    </location>
</feature>
<keyword evidence="3" id="KW-1185">Reference proteome</keyword>
<sequence>MRLLITYRFYFMLAILLCSSRLSAQDIPPVMGPPPQQVIPPIPSFEERQKKWGPNDTILVSAIWYGTSVDSFEMLSYREEENVWVSKMSDRQLQRKIAEWTRLRNAVYVTYPYARTAGYTINEMNAKLATISSKKERKAYIKSREKELKKKFADPLSNLSVYQGKVLMKLINRQTGNNCYEIIKEFKGGLNATMYQTVAFFFGGNLKQKYDVAGDSFDRQIESYVKEIDGNWYNNAFRKGN</sequence>
<dbReference type="EMBL" id="JBHUOZ010000001">
    <property type="protein sequence ID" value="MFD2919498.1"/>
    <property type="molecule type" value="Genomic_DNA"/>
</dbReference>
<reference evidence="3" key="1">
    <citation type="journal article" date="2019" name="Int. J. Syst. Evol. Microbiol.">
        <title>The Global Catalogue of Microorganisms (GCM) 10K type strain sequencing project: providing services to taxonomists for standard genome sequencing and annotation.</title>
        <authorList>
            <consortium name="The Broad Institute Genomics Platform"/>
            <consortium name="The Broad Institute Genome Sequencing Center for Infectious Disease"/>
            <person name="Wu L."/>
            <person name="Ma J."/>
        </authorList>
    </citation>
    <scope>NUCLEOTIDE SEQUENCE [LARGE SCALE GENOMIC DNA]</scope>
    <source>
        <strain evidence="3">KCTC 23299</strain>
    </source>
</reference>
<dbReference type="Pfam" id="PF14127">
    <property type="entry name" value="DUF4294"/>
    <property type="match status" value="1"/>
</dbReference>
<keyword evidence="1" id="KW-0732">Signal</keyword>
<proteinExistence type="predicted"/>
<feature type="chain" id="PRO_5046952381" evidence="1">
    <location>
        <begin position="25"/>
        <end position="241"/>
    </location>
</feature>
<evidence type="ECO:0000313" key="3">
    <source>
        <dbReference type="Proteomes" id="UP001597511"/>
    </source>
</evidence>
<comment type="caution">
    <text evidence="2">The sequence shown here is derived from an EMBL/GenBank/DDBJ whole genome shotgun (WGS) entry which is preliminary data.</text>
</comment>
<dbReference type="InterPro" id="IPR025636">
    <property type="entry name" value="DUF4294"/>
</dbReference>
<protein>
    <submittedName>
        <fullName evidence="2">DUF4294 domain-containing protein</fullName>
    </submittedName>
</protein>
<evidence type="ECO:0000256" key="1">
    <source>
        <dbReference type="SAM" id="SignalP"/>
    </source>
</evidence>
<name>A0ABW6A2G9_9BACT</name>
<accession>A0ABW6A2G9</accession>
<gene>
    <name evidence="2" type="ORF">ACFS6H_07270</name>
</gene>
<organism evidence="2 3">
    <name type="scientific">Terrimonas rubra</name>
    <dbReference type="NCBI Taxonomy" id="1035890"/>
    <lineage>
        <taxon>Bacteria</taxon>
        <taxon>Pseudomonadati</taxon>
        <taxon>Bacteroidota</taxon>
        <taxon>Chitinophagia</taxon>
        <taxon>Chitinophagales</taxon>
        <taxon>Chitinophagaceae</taxon>
        <taxon>Terrimonas</taxon>
    </lineage>
</organism>
<dbReference type="RefSeq" id="WP_386096743.1">
    <property type="nucleotide sequence ID" value="NZ_JBHUOZ010000001.1"/>
</dbReference>